<evidence type="ECO:0000313" key="3">
    <source>
        <dbReference type="Proteomes" id="UP000664132"/>
    </source>
</evidence>
<evidence type="ECO:0000313" key="2">
    <source>
        <dbReference type="EMBL" id="KAG4424744.1"/>
    </source>
</evidence>
<dbReference type="Gene3D" id="2.60.120.10">
    <property type="entry name" value="Jelly Rolls"/>
    <property type="match status" value="1"/>
</dbReference>
<dbReference type="SUPFAM" id="SSF51182">
    <property type="entry name" value="RmlC-like cupins"/>
    <property type="match status" value="1"/>
</dbReference>
<keyword evidence="1" id="KW-1133">Transmembrane helix</keyword>
<dbReference type="InterPro" id="IPR014710">
    <property type="entry name" value="RmlC-like_jellyroll"/>
</dbReference>
<protein>
    <submittedName>
        <fullName evidence="2">Uncharacterized protein</fullName>
    </submittedName>
</protein>
<dbReference type="Proteomes" id="UP000664132">
    <property type="component" value="Unassembled WGS sequence"/>
</dbReference>
<dbReference type="EMBL" id="JAFJYH010000017">
    <property type="protein sequence ID" value="KAG4424744.1"/>
    <property type="molecule type" value="Genomic_DNA"/>
</dbReference>
<organism evidence="2 3">
    <name type="scientific">Cadophora malorum</name>
    <dbReference type="NCBI Taxonomy" id="108018"/>
    <lineage>
        <taxon>Eukaryota</taxon>
        <taxon>Fungi</taxon>
        <taxon>Dikarya</taxon>
        <taxon>Ascomycota</taxon>
        <taxon>Pezizomycotina</taxon>
        <taxon>Leotiomycetes</taxon>
        <taxon>Helotiales</taxon>
        <taxon>Ploettnerulaceae</taxon>
        <taxon>Cadophora</taxon>
    </lineage>
</organism>
<feature type="transmembrane region" description="Helical" evidence="1">
    <location>
        <begin position="211"/>
        <end position="229"/>
    </location>
</feature>
<dbReference type="AlphaFoldDB" id="A0A8H7WH84"/>
<dbReference type="OrthoDB" id="504210at2759"/>
<accession>A0A8H7WH84</accession>
<gene>
    <name evidence="2" type="ORF">IFR04_002092</name>
</gene>
<sequence>MPRTSTTHLNTFTRLGPSSVIYEVPSPPYSSPYTTITLSAGSTWTSGLHWHETHTEYLEVISGAALITLNDVTRIYTPQNGEVTVPRYARHEWQRASQAKDLGLDFGLSSGAATGSKTQAQNPQLEALVEQDLIVREWTSPTDGQKEIFFRNLSGIIAHAIEQNHANWYLALQLWVLFAKLDDRPVFFRAEHVPVVGVFLMRLSLGRAMEWVVCHAFLWGAVVIGRLFGVRGTLKEYTPVLADGEAVKEE</sequence>
<keyword evidence="1" id="KW-0472">Membrane</keyword>
<dbReference type="InterPro" id="IPR011051">
    <property type="entry name" value="RmlC_Cupin_sf"/>
</dbReference>
<reference evidence="2" key="1">
    <citation type="submission" date="2021-02" db="EMBL/GenBank/DDBJ databases">
        <title>Genome sequence Cadophora malorum strain M34.</title>
        <authorList>
            <person name="Stefanovic E."/>
            <person name="Vu D."/>
            <person name="Scully C."/>
            <person name="Dijksterhuis J."/>
            <person name="Roader J."/>
            <person name="Houbraken J."/>
        </authorList>
    </citation>
    <scope>NUCLEOTIDE SEQUENCE</scope>
    <source>
        <strain evidence="2">M34</strain>
    </source>
</reference>
<keyword evidence="3" id="KW-1185">Reference proteome</keyword>
<evidence type="ECO:0000256" key="1">
    <source>
        <dbReference type="SAM" id="Phobius"/>
    </source>
</evidence>
<keyword evidence="1" id="KW-0812">Transmembrane</keyword>
<comment type="caution">
    <text evidence="2">The sequence shown here is derived from an EMBL/GenBank/DDBJ whole genome shotgun (WGS) entry which is preliminary data.</text>
</comment>
<proteinExistence type="predicted"/>
<name>A0A8H7WH84_9HELO</name>